<dbReference type="FunFam" id="3.90.1480.20:FF:000015">
    <property type="entry name" value="Lactosylceramide alpha-2,3-sialyltransferase"/>
    <property type="match status" value="1"/>
</dbReference>
<evidence type="ECO:0000256" key="16">
    <source>
        <dbReference type="ARBA" id="ARBA00040101"/>
    </source>
</evidence>
<dbReference type="Proteomes" id="UP000472263">
    <property type="component" value="Chromosome 11"/>
</dbReference>
<protein>
    <recommendedName>
        <fullName evidence="16">CMP-N-acetylneuraminate-beta-galactosamide-alpha-2,3-sialyltransferase 1</fullName>
        <ecNumber evidence="15">2.4.3.4</ecNumber>
    </recommendedName>
    <alternativeName>
        <fullName evidence="22">Gal-NAc6S</fullName>
    </alternativeName>
    <alternativeName>
        <fullName evidence="20">Gal-beta-1,3-GalNAc-alpha-2,3-sialyltransferase</fullName>
    </alternativeName>
    <alternativeName>
        <fullName evidence="18">ST3Gal I</fullName>
    </alternativeName>
    <alternativeName>
        <fullName evidence="19">ST3GalA.1</fullName>
    </alternativeName>
    <alternativeName>
        <fullName evidence="17">ST3O</fullName>
    </alternativeName>
    <alternativeName>
        <fullName evidence="21">Sialyltransferase 4A</fullName>
    </alternativeName>
</protein>
<dbReference type="PANTHER" id="PTHR46032:SF6">
    <property type="entry name" value="CMP-N-ACETYLNEURAMINATE-BETA-GALACTOSAMIDE-ALPHA-2,3-SIALYLTRANSFERASE 1"/>
    <property type="match status" value="1"/>
</dbReference>
<dbReference type="GO" id="GO:0005576">
    <property type="term" value="C:extracellular region"/>
    <property type="evidence" value="ECO:0007669"/>
    <property type="project" value="UniProtKB-SubCell"/>
</dbReference>
<dbReference type="GO" id="GO:0032580">
    <property type="term" value="C:Golgi cisterna membrane"/>
    <property type="evidence" value="ECO:0007669"/>
    <property type="project" value="UniProtKB-SubCell"/>
</dbReference>
<dbReference type="Gene3D" id="3.90.1480.20">
    <property type="entry name" value="Glycosyl transferase family 29"/>
    <property type="match status" value="1"/>
</dbReference>
<keyword evidence="14" id="KW-0325">Glycoprotein</keyword>
<comment type="pathway">
    <text evidence="3">Protein modification; protein glycosylation.</text>
</comment>
<proteinExistence type="inferred from homology"/>
<evidence type="ECO:0000256" key="13">
    <source>
        <dbReference type="ARBA" id="ARBA00023157"/>
    </source>
</evidence>
<evidence type="ECO:0000256" key="14">
    <source>
        <dbReference type="ARBA" id="ARBA00023180"/>
    </source>
</evidence>
<reference evidence="23" key="2">
    <citation type="submission" date="2025-08" db="UniProtKB">
        <authorList>
            <consortium name="Ensembl"/>
        </authorList>
    </citation>
    <scope>IDENTIFICATION</scope>
</reference>
<evidence type="ECO:0000256" key="17">
    <source>
        <dbReference type="ARBA" id="ARBA00041507"/>
    </source>
</evidence>
<dbReference type="PANTHER" id="PTHR46032">
    <property type="entry name" value="ALPHA-2,3-SIALYLTRANSFERASE ST3GAL I ISOFORM X1"/>
    <property type="match status" value="1"/>
</dbReference>
<dbReference type="PIRSF" id="PIRSF005557">
    <property type="entry name" value="Sialyl_trans"/>
    <property type="match status" value="1"/>
</dbReference>
<keyword evidence="12" id="KW-0472">Membrane</keyword>
<evidence type="ECO:0000256" key="9">
    <source>
        <dbReference type="ARBA" id="ARBA00022968"/>
    </source>
</evidence>
<dbReference type="Ensembl" id="ENSMMDT00005014892.1">
    <property type="protein sequence ID" value="ENSMMDP00005014491.1"/>
    <property type="gene ID" value="ENSMMDG00005007429.1"/>
</dbReference>
<evidence type="ECO:0000256" key="3">
    <source>
        <dbReference type="ARBA" id="ARBA00004922"/>
    </source>
</evidence>
<comment type="similarity">
    <text evidence="4">Belongs to the glycosyltransferase 29 family.</text>
</comment>
<evidence type="ECO:0000256" key="1">
    <source>
        <dbReference type="ARBA" id="ARBA00004447"/>
    </source>
</evidence>
<evidence type="ECO:0000256" key="12">
    <source>
        <dbReference type="ARBA" id="ARBA00023136"/>
    </source>
</evidence>
<dbReference type="AlphaFoldDB" id="A0A667XZ12"/>
<dbReference type="GO" id="GO:0097503">
    <property type="term" value="P:sialylation"/>
    <property type="evidence" value="ECO:0007669"/>
    <property type="project" value="TreeGrafter"/>
</dbReference>
<keyword evidence="6" id="KW-0328">Glycosyltransferase</keyword>
<evidence type="ECO:0000256" key="21">
    <source>
        <dbReference type="ARBA" id="ARBA00042682"/>
    </source>
</evidence>
<evidence type="ECO:0000256" key="5">
    <source>
        <dbReference type="ARBA" id="ARBA00022525"/>
    </source>
</evidence>
<dbReference type="InterPro" id="IPR012163">
    <property type="entry name" value="Sialyl_trans"/>
</dbReference>
<keyword evidence="24" id="KW-1185">Reference proteome</keyword>
<keyword evidence="7" id="KW-0808">Transferase</keyword>
<evidence type="ECO:0000256" key="20">
    <source>
        <dbReference type="ARBA" id="ARBA00042448"/>
    </source>
</evidence>
<evidence type="ECO:0000256" key="11">
    <source>
        <dbReference type="ARBA" id="ARBA00023034"/>
    </source>
</evidence>
<comment type="subcellular location">
    <subcellularLocation>
        <location evidence="1">Golgi apparatus</location>
        <location evidence="1">Golgi stack membrane</location>
        <topology evidence="1">Single-pass type II membrane protein</topology>
    </subcellularLocation>
    <subcellularLocation>
        <location evidence="2">Secreted</location>
    </subcellularLocation>
</comment>
<evidence type="ECO:0000256" key="6">
    <source>
        <dbReference type="ARBA" id="ARBA00022676"/>
    </source>
</evidence>
<dbReference type="Pfam" id="PF00777">
    <property type="entry name" value="Glyco_transf_29"/>
    <property type="match status" value="1"/>
</dbReference>
<evidence type="ECO:0000256" key="4">
    <source>
        <dbReference type="ARBA" id="ARBA00006003"/>
    </source>
</evidence>
<dbReference type="GO" id="GO:1901137">
    <property type="term" value="P:carbohydrate derivative biosynthetic process"/>
    <property type="evidence" value="ECO:0007669"/>
    <property type="project" value="UniProtKB-ARBA"/>
</dbReference>
<evidence type="ECO:0000256" key="19">
    <source>
        <dbReference type="ARBA" id="ARBA00042022"/>
    </source>
</evidence>
<keyword evidence="9" id="KW-0735">Signal-anchor</keyword>
<gene>
    <name evidence="23" type="primary">LOC115367636</name>
</gene>
<name>A0A667XZ12_9TELE</name>
<keyword evidence="8" id="KW-0812">Transmembrane</keyword>
<keyword evidence="5" id="KW-0964">Secreted</keyword>
<evidence type="ECO:0000256" key="7">
    <source>
        <dbReference type="ARBA" id="ARBA00022679"/>
    </source>
</evidence>
<keyword evidence="13" id="KW-1015">Disulfide bond</keyword>
<dbReference type="InterPro" id="IPR038578">
    <property type="entry name" value="GT29-like_sf"/>
</dbReference>
<evidence type="ECO:0000256" key="10">
    <source>
        <dbReference type="ARBA" id="ARBA00022989"/>
    </source>
</evidence>
<dbReference type="InterPro" id="IPR001675">
    <property type="entry name" value="Glyco_trans_29"/>
</dbReference>
<dbReference type="InterPro" id="IPR051757">
    <property type="entry name" value="Beta-gal_alpha2-3_sialyltrans"/>
</dbReference>
<evidence type="ECO:0000256" key="2">
    <source>
        <dbReference type="ARBA" id="ARBA00004613"/>
    </source>
</evidence>
<evidence type="ECO:0000256" key="8">
    <source>
        <dbReference type="ARBA" id="ARBA00022692"/>
    </source>
</evidence>
<dbReference type="GeneTree" id="ENSGT00940000154725"/>
<evidence type="ECO:0000256" key="22">
    <source>
        <dbReference type="ARBA" id="ARBA00042991"/>
    </source>
</evidence>
<sequence>MLLRKCKVFVLLVCISAVYLFLYRETYSRFSKTFFEYTSPLLDSSPCACQKCLSEGDPWFIGHFNKSVQPFLTSEYNIPEDAFNWWKHLQNDRSSLTDYREVVDKLFQIFPNRQYNTEPSPDKCRTCAVVGNSMNLKGSHYGALIDSHDIIIRMNGGHTQGYEADVGTRTTHHVMYPESAMDLGNTTHLVLFPFKTMDLRWLVSAFTTGSITVPLLRSWIVRDNDLSNNQYKKKYIKNIFVTMESSGNQISYCIDVNFALQVSVFGFGADSDGNWSHYWEKLKDKQFRTGLHKGPYEFKVIQQLSERQKLEMFKGL</sequence>
<dbReference type="GO" id="GO:0003836">
    <property type="term" value="F:beta-galactoside (CMP) alpha-2,3-sialyltransferase activity"/>
    <property type="evidence" value="ECO:0007669"/>
    <property type="project" value="UniProtKB-EC"/>
</dbReference>
<evidence type="ECO:0000313" key="24">
    <source>
        <dbReference type="Proteomes" id="UP000472263"/>
    </source>
</evidence>
<keyword evidence="10" id="KW-1133">Transmembrane helix</keyword>
<keyword evidence="11" id="KW-0333">Golgi apparatus</keyword>
<evidence type="ECO:0000313" key="23">
    <source>
        <dbReference type="Ensembl" id="ENSMMDP00005014491.1"/>
    </source>
</evidence>
<dbReference type="EC" id="2.4.3.4" evidence="15"/>
<reference evidence="23" key="3">
    <citation type="submission" date="2025-09" db="UniProtKB">
        <authorList>
            <consortium name="Ensembl"/>
        </authorList>
    </citation>
    <scope>IDENTIFICATION</scope>
</reference>
<evidence type="ECO:0000256" key="15">
    <source>
        <dbReference type="ARBA" id="ARBA00039107"/>
    </source>
</evidence>
<reference evidence="23" key="1">
    <citation type="submission" date="2019-06" db="EMBL/GenBank/DDBJ databases">
        <authorList>
            <consortium name="Wellcome Sanger Institute Data Sharing"/>
        </authorList>
    </citation>
    <scope>NUCLEOTIDE SEQUENCE [LARGE SCALE GENOMIC DNA]</scope>
</reference>
<organism evidence="23 24">
    <name type="scientific">Myripristis murdjan</name>
    <name type="common">pinecone soldierfish</name>
    <dbReference type="NCBI Taxonomy" id="586833"/>
    <lineage>
        <taxon>Eukaryota</taxon>
        <taxon>Metazoa</taxon>
        <taxon>Chordata</taxon>
        <taxon>Craniata</taxon>
        <taxon>Vertebrata</taxon>
        <taxon>Euteleostomi</taxon>
        <taxon>Actinopterygii</taxon>
        <taxon>Neopterygii</taxon>
        <taxon>Teleostei</taxon>
        <taxon>Neoteleostei</taxon>
        <taxon>Acanthomorphata</taxon>
        <taxon>Holocentriformes</taxon>
        <taxon>Holocentridae</taxon>
        <taxon>Myripristis</taxon>
    </lineage>
</organism>
<accession>A0A667XZ12</accession>
<evidence type="ECO:0000256" key="18">
    <source>
        <dbReference type="ARBA" id="ARBA00041997"/>
    </source>
</evidence>